<evidence type="ECO:0000256" key="5">
    <source>
        <dbReference type="ARBA" id="ARBA00022691"/>
    </source>
</evidence>
<keyword evidence="5 6" id="KW-0949">S-adenosyl-L-methionine</keyword>
<feature type="binding site" evidence="6 8">
    <location>
        <position position="257"/>
    </location>
    <ligand>
        <name>S-adenosyl-L-methionine</name>
        <dbReference type="ChEBI" id="CHEBI:59789"/>
    </ligand>
</feature>
<dbReference type="PANTHER" id="PTHR37524:SF2">
    <property type="entry name" value="RIBOSOMAL RNA METHYLTRANSFERASE FTSJ DOMAIN-CONTAINING PROTEIN"/>
    <property type="match status" value="1"/>
</dbReference>
<dbReference type="EMBL" id="MSDO01000006">
    <property type="protein sequence ID" value="OLO05034.1"/>
    <property type="molecule type" value="Genomic_DNA"/>
</dbReference>
<dbReference type="RefSeq" id="WP_075569353.1">
    <property type="nucleotide sequence ID" value="NZ_MSDO01000006.1"/>
</dbReference>
<evidence type="ECO:0000313" key="12">
    <source>
        <dbReference type="EMBL" id="OLO05034.1"/>
    </source>
</evidence>
<feature type="domain" description="Ribosomal RNA methyltransferase FtsJ" evidence="9">
    <location>
        <begin position="203"/>
        <end position="295"/>
    </location>
</feature>
<protein>
    <recommendedName>
        <fullName evidence="6">Ribosomal RNA large subunit methyltransferase M</fullName>
        <ecNumber evidence="6">2.1.1.186</ecNumber>
    </recommendedName>
    <alternativeName>
        <fullName evidence="6">23S rRNA (cytidine2498-2'-O)-methyltransferase</fullName>
    </alternativeName>
    <alternativeName>
        <fullName evidence="6">23S rRNA 2'-O-ribose methyltransferase RlmM</fullName>
    </alternativeName>
</protein>
<dbReference type="GO" id="GO:0032259">
    <property type="term" value="P:methylation"/>
    <property type="evidence" value="ECO:0007669"/>
    <property type="project" value="UniProtKB-KW"/>
</dbReference>
<dbReference type="GO" id="GO:0008757">
    <property type="term" value="F:S-adenosylmethionine-dependent methyltransferase activity"/>
    <property type="evidence" value="ECO:0007669"/>
    <property type="project" value="UniProtKB-UniRule"/>
</dbReference>
<comment type="function">
    <text evidence="6">Catalyzes the 2'-O-methylation at nucleotide C2498 in 23S rRNA.</text>
</comment>
<evidence type="ECO:0000259" key="9">
    <source>
        <dbReference type="Pfam" id="PF01728"/>
    </source>
</evidence>
<dbReference type="HAMAP" id="MF_01551">
    <property type="entry name" value="23SrRNA_methyltr_M"/>
    <property type="match status" value="1"/>
</dbReference>
<dbReference type="GO" id="GO:0005737">
    <property type="term" value="C:cytoplasm"/>
    <property type="evidence" value="ECO:0007669"/>
    <property type="project" value="UniProtKB-SubCell"/>
</dbReference>
<dbReference type="GO" id="GO:0006364">
    <property type="term" value="P:rRNA processing"/>
    <property type="evidence" value="ECO:0007669"/>
    <property type="project" value="UniProtKB-UniRule"/>
</dbReference>
<comment type="subcellular location">
    <subcellularLocation>
        <location evidence="6">Cytoplasm</location>
    </subcellularLocation>
</comment>
<keyword evidence="3 6" id="KW-0489">Methyltransferase</keyword>
<reference evidence="12 13" key="1">
    <citation type="submission" date="2016-12" db="EMBL/GenBank/DDBJ databases">
        <title>Draft genome sequences of strains Salinicola socius SMB35, Salinicola sp. MH3R3-1 and Chromohalobacter sp. SMB17 from the Verkhnekamsk potash mining region of Russia.</title>
        <authorList>
            <person name="Mavrodi D.V."/>
            <person name="Olsson B.E."/>
            <person name="Korsakova E.S."/>
            <person name="Pyankova A."/>
            <person name="Mavrodi O.V."/>
            <person name="Plotnikova E.G."/>
        </authorList>
    </citation>
    <scope>NUCLEOTIDE SEQUENCE [LARGE SCALE GENOMIC DNA]</scope>
    <source>
        <strain evidence="12 13">SMB35</strain>
    </source>
</reference>
<comment type="subunit">
    <text evidence="6">Monomer.</text>
</comment>
<dbReference type="InterPro" id="IPR048646">
    <property type="entry name" value="RlmM_THUMP-like"/>
</dbReference>
<evidence type="ECO:0000256" key="3">
    <source>
        <dbReference type="ARBA" id="ARBA00022603"/>
    </source>
</evidence>
<dbReference type="InterPro" id="IPR029063">
    <property type="entry name" value="SAM-dependent_MTases_sf"/>
</dbReference>
<dbReference type="Gene3D" id="3.30.70.2810">
    <property type="match status" value="1"/>
</dbReference>
<feature type="binding site" evidence="6 8">
    <location>
        <position position="277"/>
    </location>
    <ligand>
        <name>S-adenosyl-L-methionine</name>
        <dbReference type="ChEBI" id="CHEBI:59789"/>
    </ligand>
</feature>
<evidence type="ECO:0000259" key="11">
    <source>
        <dbReference type="Pfam" id="PF21239"/>
    </source>
</evidence>
<dbReference type="PIRSF" id="PIRSF028774">
    <property type="entry name" value="UCP028774"/>
    <property type="match status" value="1"/>
</dbReference>
<keyword evidence="1 6" id="KW-0963">Cytoplasm</keyword>
<feature type="binding site" evidence="6 8">
    <location>
        <begin position="238"/>
        <end position="241"/>
    </location>
    <ligand>
        <name>S-adenosyl-L-methionine</name>
        <dbReference type="ChEBI" id="CHEBI:59789"/>
    </ligand>
</feature>
<evidence type="ECO:0000256" key="8">
    <source>
        <dbReference type="PIRSR" id="PIRSR028774-2"/>
    </source>
</evidence>
<dbReference type="SUPFAM" id="SSF53335">
    <property type="entry name" value="S-adenosyl-L-methionine-dependent methyltransferases"/>
    <property type="match status" value="1"/>
</dbReference>
<organism evidence="12 13">
    <name type="scientific">Salinicola socius</name>
    <dbReference type="NCBI Taxonomy" id="404433"/>
    <lineage>
        <taxon>Bacteria</taxon>
        <taxon>Pseudomonadati</taxon>
        <taxon>Pseudomonadota</taxon>
        <taxon>Gammaproteobacteria</taxon>
        <taxon>Oceanospirillales</taxon>
        <taxon>Halomonadaceae</taxon>
        <taxon>Salinicola</taxon>
    </lineage>
</organism>
<dbReference type="Pfam" id="PF01728">
    <property type="entry name" value="FtsJ"/>
    <property type="match status" value="1"/>
</dbReference>
<evidence type="ECO:0000256" key="1">
    <source>
        <dbReference type="ARBA" id="ARBA00022490"/>
    </source>
</evidence>
<feature type="domain" description="Ribosomal RNA large subunit methyltransferase M THUMP-like" evidence="11">
    <location>
        <begin position="103"/>
        <end position="181"/>
    </location>
</feature>
<comment type="caution">
    <text evidence="12">The sequence shown here is derived from an EMBL/GenBank/DDBJ whole genome shotgun (WGS) entry which is preliminary data.</text>
</comment>
<name>A0A1Q8SUC0_9GAMM</name>
<evidence type="ECO:0000256" key="4">
    <source>
        <dbReference type="ARBA" id="ARBA00022679"/>
    </source>
</evidence>
<evidence type="ECO:0000259" key="10">
    <source>
        <dbReference type="Pfam" id="PF18125"/>
    </source>
</evidence>
<keyword evidence="13" id="KW-1185">Reference proteome</keyword>
<dbReference type="EC" id="2.1.1.186" evidence="6"/>
<keyword evidence="4 6" id="KW-0808">Transferase</keyword>
<dbReference type="Pfam" id="PF18125">
    <property type="entry name" value="RlmM_FDX"/>
    <property type="match status" value="1"/>
</dbReference>
<dbReference type="OrthoDB" id="154490at2"/>
<dbReference type="STRING" id="404433.BTW07_06435"/>
<gene>
    <name evidence="6" type="primary">rlmM</name>
    <name evidence="12" type="ORF">BTW07_06435</name>
</gene>
<dbReference type="NCBIfam" id="NF008734">
    <property type="entry name" value="PRK11760.1"/>
    <property type="match status" value="1"/>
</dbReference>
<evidence type="ECO:0000256" key="2">
    <source>
        <dbReference type="ARBA" id="ARBA00022552"/>
    </source>
</evidence>
<feature type="binding site" evidence="6 8">
    <location>
        <position position="293"/>
    </location>
    <ligand>
        <name>S-adenosyl-L-methionine</name>
        <dbReference type="ChEBI" id="CHEBI:59789"/>
    </ligand>
</feature>
<dbReference type="InterPro" id="IPR002877">
    <property type="entry name" value="RNA_MeTrfase_FtsJ_dom"/>
</dbReference>
<evidence type="ECO:0000256" key="6">
    <source>
        <dbReference type="HAMAP-Rule" id="MF_01551"/>
    </source>
</evidence>
<evidence type="ECO:0000313" key="13">
    <source>
        <dbReference type="Proteomes" id="UP000186878"/>
    </source>
</evidence>
<evidence type="ECO:0000256" key="7">
    <source>
        <dbReference type="PIRSR" id="PIRSR028774-1"/>
    </source>
</evidence>
<dbReference type="PANTHER" id="PTHR37524">
    <property type="entry name" value="RIBOSOMAL RNA LARGE SUBUNIT METHYLTRANSFERASE M"/>
    <property type="match status" value="1"/>
</dbReference>
<feature type="binding site" evidence="6 8">
    <location>
        <position position="205"/>
    </location>
    <ligand>
        <name>S-adenosyl-L-methionine</name>
        <dbReference type="ChEBI" id="CHEBI:59789"/>
    </ligand>
</feature>
<keyword evidence="2 6" id="KW-0698">rRNA processing</keyword>
<sequence length="372" mass="42223">MSVFSRDECQRSEAIVNRVPNEWLLYCRAGFEPDLAAEVSARAHETGESGEVVAADPDSGFVRWQTHDAQPANSVHRELPLMSLVFARQSLIAFEPLPLSRDDRISPILNLIKESGWNFESIWHETPDTNDGKSLGRLAKSLSRPLESTLKRGGGLRRKAGGRRLHLFWLSGDSVQVGMSFPGNRSDHPGGVLRLRHPADAPSRSTLKLEEAWHTFVPKDAWESRLHNGMQAVDLGAAPGGWTYQLVRRGMFVYAIDNGPMAPGLMATGQVEHLREDGFVWEPPYRLDWLVCDIVDKPMRVIDMVERWLVKRWCREAIFNLKLPMKKRWEEVQRCLNRLEVTLKAKGVVASIACRHLYHDREEVTVHVRLDG</sequence>
<dbReference type="InterPro" id="IPR011224">
    <property type="entry name" value="rRNA_MeTrfase_M"/>
</dbReference>
<dbReference type="InterPro" id="IPR040739">
    <property type="entry name" value="RlmM_FDX"/>
</dbReference>
<dbReference type="Pfam" id="PF21239">
    <property type="entry name" value="RLMM_N"/>
    <property type="match status" value="1"/>
</dbReference>
<comment type="similarity">
    <text evidence="6">Belongs to the class I-like SAM-binding methyltransferase superfamily. RNA methyltransferase RlmE family. RlmM subfamily.</text>
</comment>
<proteinExistence type="inferred from homology"/>
<feature type="active site" description="Proton acceptor" evidence="6 7">
    <location>
        <position position="322"/>
    </location>
</feature>
<dbReference type="AlphaFoldDB" id="A0A1Q8SUC0"/>
<comment type="catalytic activity">
    <reaction evidence="6">
        <text>cytidine(2498) in 23S rRNA + S-adenosyl-L-methionine = 2'-O-methylcytidine(2498) in 23S rRNA + S-adenosyl-L-homocysteine + H(+)</text>
        <dbReference type="Rhea" id="RHEA:42788"/>
        <dbReference type="Rhea" id="RHEA-COMP:10244"/>
        <dbReference type="Rhea" id="RHEA-COMP:10245"/>
        <dbReference type="ChEBI" id="CHEBI:15378"/>
        <dbReference type="ChEBI" id="CHEBI:57856"/>
        <dbReference type="ChEBI" id="CHEBI:59789"/>
        <dbReference type="ChEBI" id="CHEBI:74495"/>
        <dbReference type="ChEBI" id="CHEBI:82748"/>
        <dbReference type="EC" id="2.1.1.186"/>
    </reaction>
</comment>
<feature type="domain" description="RlmM ferredoxin-like" evidence="10">
    <location>
        <begin position="23"/>
        <end position="91"/>
    </location>
</feature>
<dbReference type="Proteomes" id="UP000186878">
    <property type="component" value="Unassembled WGS sequence"/>
</dbReference>
<accession>A0A1Q8SUC0</accession>
<dbReference type="Gene3D" id="3.30.2300.20">
    <property type="match status" value="1"/>
</dbReference>
<dbReference type="Gene3D" id="3.40.50.150">
    <property type="entry name" value="Vaccinia Virus protein VP39"/>
    <property type="match status" value="1"/>
</dbReference>